<dbReference type="CDD" id="cd03419">
    <property type="entry name" value="GRX_GRXh_1_2_like"/>
    <property type="match status" value="1"/>
</dbReference>
<dbReference type="GO" id="GO:0005737">
    <property type="term" value="C:cytoplasm"/>
    <property type="evidence" value="ECO:0007669"/>
    <property type="project" value="TreeGrafter"/>
</dbReference>
<dbReference type="NCBIfam" id="TIGR02180">
    <property type="entry name" value="GRX_euk"/>
    <property type="match status" value="1"/>
</dbReference>
<keyword evidence="4" id="KW-0676">Redox-active center</keyword>
<dbReference type="Gene3D" id="3.40.30.10">
    <property type="entry name" value="Glutaredoxin"/>
    <property type="match status" value="1"/>
</dbReference>
<dbReference type="PROSITE" id="PS51354">
    <property type="entry name" value="GLUTAREDOXIN_2"/>
    <property type="match status" value="1"/>
</dbReference>
<gene>
    <name evidence="6" type="ORF">DB88DRAFT_481965</name>
</gene>
<dbReference type="InterPro" id="IPR011767">
    <property type="entry name" value="GLR_AS"/>
</dbReference>
<evidence type="ECO:0000313" key="7">
    <source>
        <dbReference type="Proteomes" id="UP001182556"/>
    </source>
</evidence>
<dbReference type="InterPro" id="IPR002109">
    <property type="entry name" value="Glutaredoxin"/>
</dbReference>
<dbReference type="GO" id="GO:0015038">
    <property type="term" value="F:glutathione disulfide oxidoreductase activity"/>
    <property type="evidence" value="ECO:0007669"/>
    <property type="project" value="TreeGrafter"/>
</dbReference>
<protein>
    <submittedName>
        <fullName evidence="6">Thioredoxin-like protein</fullName>
    </submittedName>
</protein>
<evidence type="ECO:0000256" key="2">
    <source>
        <dbReference type="ARBA" id="ARBA00022982"/>
    </source>
</evidence>
<evidence type="ECO:0000256" key="1">
    <source>
        <dbReference type="ARBA" id="ARBA00022448"/>
    </source>
</evidence>
<sequence length="147" mass="16034">MALRRLVTLQSHLLPSRSLAITAPLATRPLTAFKLGSAFSTAPPADMSEIKQLVDSTIAENNVVVFSKTYCPYCKKAKTILQNITDDVKVLELDNLDEGSTIQAYLKQLNGQGTVPHVYIRQEFIGGCSDLQQIPADKLKKMIAGTA</sequence>
<dbReference type="GO" id="GO:0034599">
    <property type="term" value="P:cellular response to oxidative stress"/>
    <property type="evidence" value="ECO:0007669"/>
    <property type="project" value="TreeGrafter"/>
</dbReference>
<dbReference type="InterPro" id="IPR036249">
    <property type="entry name" value="Thioredoxin-like_sf"/>
</dbReference>
<evidence type="ECO:0000256" key="3">
    <source>
        <dbReference type="ARBA" id="ARBA00023157"/>
    </source>
</evidence>
<accession>A0AAD9L8N2</accession>
<dbReference type="PANTHER" id="PTHR45694:SF18">
    <property type="entry name" value="GLUTAREDOXIN-1-RELATED"/>
    <property type="match status" value="1"/>
</dbReference>
<dbReference type="PROSITE" id="PS00195">
    <property type="entry name" value="GLUTAREDOXIN_1"/>
    <property type="match status" value="1"/>
</dbReference>
<keyword evidence="3" id="KW-1015">Disulfide bond</keyword>
<keyword evidence="7" id="KW-1185">Reference proteome</keyword>
<dbReference type="InterPro" id="IPR014025">
    <property type="entry name" value="Glutaredoxin_subgr"/>
</dbReference>
<dbReference type="FunFam" id="3.40.30.10:FF:000276">
    <property type="entry name" value="Glutaredoxin 3"/>
    <property type="match status" value="1"/>
</dbReference>
<feature type="domain" description="Glutaredoxin" evidence="5">
    <location>
        <begin position="63"/>
        <end position="125"/>
    </location>
</feature>
<keyword evidence="2" id="KW-0249">Electron transport</keyword>
<comment type="caution">
    <text evidence="6">The sequence shown here is derived from an EMBL/GenBank/DDBJ whole genome shotgun (WGS) entry which is preliminary data.</text>
</comment>
<proteinExistence type="predicted"/>
<keyword evidence="1" id="KW-0813">Transport</keyword>
<dbReference type="AlphaFoldDB" id="A0AAD9L8N2"/>
<dbReference type="PRINTS" id="PR00160">
    <property type="entry name" value="GLUTAREDOXIN"/>
</dbReference>
<organism evidence="6 7">
    <name type="scientific">Papiliotrema laurentii</name>
    <name type="common">Cryptococcus laurentii</name>
    <dbReference type="NCBI Taxonomy" id="5418"/>
    <lineage>
        <taxon>Eukaryota</taxon>
        <taxon>Fungi</taxon>
        <taxon>Dikarya</taxon>
        <taxon>Basidiomycota</taxon>
        <taxon>Agaricomycotina</taxon>
        <taxon>Tremellomycetes</taxon>
        <taxon>Tremellales</taxon>
        <taxon>Rhynchogastremaceae</taxon>
        <taxon>Papiliotrema</taxon>
    </lineage>
</organism>
<name>A0AAD9L8N2_PAPLA</name>
<evidence type="ECO:0000256" key="4">
    <source>
        <dbReference type="ARBA" id="ARBA00023284"/>
    </source>
</evidence>
<dbReference type="EMBL" id="JAODAN010000002">
    <property type="protein sequence ID" value="KAK1926469.1"/>
    <property type="molecule type" value="Genomic_DNA"/>
</dbReference>
<dbReference type="Pfam" id="PF00462">
    <property type="entry name" value="Glutaredoxin"/>
    <property type="match status" value="1"/>
</dbReference>
<dbReference type="SUPFAM" id="SSF52833">
    <property type="entry name" value="Thioredoxin-like"/>
    <property type="match status" value="1"/>
</dbReference>
<dbReference type="InterPro" id="IPR011899">
    <property type="entry name" value="Glutaredoxin_euk/vir"/>
</dbReference>
<dbReference type="Proteomes" id="UP001182556">
    <property type="component" value="Unassembled WGS sequence"/>
</dbReference>
<dbReference type="PANTHER" id="PTHR45694">
    <property type="entry name" value="GLUTAREDOXIN 2"/>
    <property type="match status" value="1"/>
</dbReference>
<reference evidence="6" key="1">
    <citation type="submission" date="2023-02" db="EMBL/GenBank/DDBJ databases">
        <title>Identification and recombinant expression of a fungal hydrolase from Papiliotrema laurentii that hydrolyzes apple cutin and clears colloidal polyester polyurethane.</title>
        <authorList>
            <consortium name="DOE Joint Genome Institute"/>
            <person name="Roman V.A."/>
            <person name="Bojanowski C."/>
            <person name="Crable B.R."/>
            <person name="Wagner D.N."/>
            <person name="Hung C.S."/>
            <person name="Nadeau L.J."/>
            <person name="Schratz L."/>
            <person name="Haridas S."/>
            <person name="Pangilinan J."/>
            <person name="Lipzen A."/>
            <person name="Na H."/>
            <person name="Yan M."/>
            <person name="Ng V."/>
            <person name="Grigoriev I.V."/>
            <person name="Spatafora J.W."/>
            <person name="Barlow D."/>
            <person name="Biffinger J."/>
            <person name="Kelley-Loughnane N."/>
            <person name="Varaljay V.A."/>
            <person name="Crookes-Goodson W.J."/>
        </authorList>
    </citation>
    <scope>NUCLEOTIDE SEQUENCE</scope>
    <source>
        <strain evidence="6">5307AH</strain>
    </source>
</reference>
<evidence type="ECO:0000313" key="6">
    <source>
        <dbReference type="EMBL" id="KAK1926469.1"/>
    </source>
</evidence>
<dbReference type="GO" id="GO:0005634">
    <property type="term" value="C:nucleus"/>
    <property type="evidence" value="ECO:0007669"/>
    <property type="project" value="TreeGrafter"/>
</dbReference>
<evidence type="ECO:0000259" key="5">
    <source>
        <dbReference type="Pfam" id="PF00462"/>
    </source>
</evidence>